<sequence length="130" mass="14151">MSPLGRCPLLLTGPLVARSLSLCISPSSIVSAFHFCVFHPLCPHWHELLSTAVMVVLCTCALENVALNSHINAQHRGVLPLLLCIECLAALRRCASSRCIGWRVTSIEQQRLSSLRAIVGMLCSSCILRS</sequence>
<name>A0A6M2DAE4_RHIMP</name>
<proteinExistence type="predicted"/>
<dbReference type="EMBL" id="GHWJ01009873">
    <property type="protein sequence ID" value="NOV42610.1"/>
    <property type="molecule type" value="Transcribed_RNA"/>
</dbReference>
<protein>
    <submittedName>
        <fullName evidence="1">Putative secreted protein</fullName>
    </submittedName>
</protein>
<dbReference type="AlphaFoldDB" id="A0A6M2DAE4"/>
<accession>A0A6M2DAE4</accession>
<reference evidence="1" key="1">
    <citation type="submission" date="2019-09" db="EMBL/GenBank/DDBJ databases">
        <title>Organ-specific transcriptomic study of the physiology of the cattle tick, Rhipicephalus microplus.</title>
        <authorList>
            <person name="Tirloni L."/>
            <person name="Braz G."/>
            <person name="Gandara A.C.P."/>
            <person name="Sabadin G.A."/>
            <person name="da Silva R.M."/>
            <person name="Guizzo M.G."/>
            <person name="Machado J.A."/>
            <person name="Costa E.P."/>
            <person name="Gomes H.F."/>
            <person name="Moraes J."/>
            <person name="Mota M.B.S."/>
            <person name="Mesquita R.D."/>
            <person name="Alvarenga P.H."/>
            <person name="Alves F."/>
            <person name="Seixas A."/>
            <person name="da Fonseca R.N."/>
            <person name="Fogaca A."/>
            <person name="Logullo C."/>
            <person name="Tanaka A."/>
            <person name="Daffre S."/>
            <person name="Termignoni C."/>
            <person name="Vaz I.S.Jr."/>
            <person name="Oliveira P.L."/>
            <person name="Ribeiro J.M."/>
        </authorList>
    </citation>
    <scope>NUCLEOTIDE SEQUENCE</scope>
    <source>
        <strain evidence="1">Porto Alegre</strain>
    </source>
</reference>
<organism evidence="1">
    <name type="scientific">Rhipicephalus microplus</name>
    <name type="common">Cattle tick</name>
    <name type="synonym">Boophilus microplus</name>
    <dbReference type="NCBI Taxonomy" id="6941"/>
    <lineage>
        <taxon>Eukaryota</taxon>
        <taxon>Metazoa</taxon>
        <taxon>Ecdysozoa</taxon>
        <taxon>Arthropoda</taxon>
        <taxon>Chelicerata</taxon>
        <taxon>Arachnida</taxon>
        <taxon>Acari</taxon>
        <taxon>Parasitiformes</taxon>
        <taxon>Ixodida</taxon>
        <taxon>Ixodoidea</taxon>
        <taxon>Ixodidae</taxon>
        <taxon>Rhipicephalinae</taxon>
        <taxon>Rhipicephalus</taxon>
        <taxon>Boophilus</taxon>
    </lineage>
</organism>
<evidence type="ECO:0000313" key="1">
    <source>
        <dbReference type="EMBL" id="NOV42610.1"/>
    </source>
</evidence>